<evidence type="ECO:0000313" key="2">
    <source>
        <dbReference type="EMBL" id="KEO93127.1"/>
    </source>
</evidence>
<dbReference type="AlphaFoldDB" id="A0A074N5A8"/>
<sequence>MKKLLTFTALPALAMVAACGPDSPREEMGDRMEERADAIEDVGNDRAEALEERADEAETDAREDMLNERAEEIDDIGDEAADEINEVADELE</sequence>
<dbReference type="RefSeq" id="WP_034904151.1">
    <property type="nucleotide sequence ID" value="NZ_JMIX01000007.1"/>
</dbReference>
<keyword evidence="3" id="KW-1185">Reference proteome</keyword>
<dbReference type="Proteomes" id="UP000027866">
    <property type="component" value="Unassembled WGS sequence"/>
</dbReference>
<gene>
    <name evidence="2" type="ORF">EH32_12940</name>
</gene>
<dbReference type="EMBL" id="JMIX01000007">
    <property type="protein sequence ID" value="KEO93127.1"/>
    <property type="molecule type" value="Genomic_DNA"/>
</dbReference>
<feature type="region of interest" description="Disordered" evidence="1">
    <location>
        <begin position="49"/>
        <end position="68"/>
    </location>
</feature>
<protein>
    <submittedName>
        <fullName evidence="2">Uncharacterized protein</fullName>
    </submittedName>
</protein>
<comment type="caution">
    <text evidence="2">The sequence shown here is derived from an EMBL/GenBank/DDBJ whole genome shotgun (WGS) entry which is preliminary data.</text>
</comment>
<organism evidence="2 3">
    <name type="scientific">Erythrobacter litoralis</name>
    <dbReference type="NCBI Taxonomy" id="39960"/>
    <lineage>
        <taxon>Bacteria</taxon>
        <taxon>Pseudomonadati</taxon>
        <taxon>Pseudomonadota</taxon>
        <taxon>Alphaproteobacteria</taxon>
        <taxon>Sphingomonadales</taxon>
        <taxon>Erythrobacteraceae</taxon>
        <taxon>Erythrobacter/Porphyrobacter group</taxon>
        <taxon>Erythrobacter</taxon>
    </lineage>
</organism>
<feature type="compositionally biased region" description="Basic and acidic residues" evidence="1">
    <location>
        <begin position="59"/>
        <end position="68"/>
    </location>
</feature>
<name>A0A074N5A8_9SPHN</name>
<reference evidence="2 3" key="1">
    <citation type="submission" date="2014-04" db="EMBL/GenBank/DDBJ databases">
        <title>A comprehensive comparison of genomes of Erythrobacter spp. Strains.</title>
        <authorList>
            <person name="Zheng Q."/>
        </authorList>
    </citation>
    <scope>NUCLEOTIDE SEQUENCE [LARGE SCALE GENOMIC DNA]</scope>
    <source>
        <strain evidence="2 3">DSM 8509</strain>
    </source>
</reference>
<dbReference type="KEGG" id="elq:Ga0102493_111988"/>
<evidence type="ECO:0000313" key="3">
    <source>
        <dbReference type="Proteomes" id="UP000027866"/>
    </source>
</evidence>
<accession>A0A074N5A8</accession>
<dbReference type="PATRIC" id="fig|39960.10.peg.1075"/>
<dbReference type="PROSITE" id="PS51257">
    <property type="entry name" value="PROKAR_LIPOPROTEIN"/>
    <property type="match status" value="1"/>
</dbReference>
<dbReference type="OrthoDB" id="7410523at2"/>
<proteinExistence type="predicted"/>
<evidence type="ECO:0000256" key="1">
    <source>
        <dbReference type="SAM" id="MobiDB-lite"/>
    </source>
</evidence>